<dbReference type="CDD" id="cd00637">
    <property type="entry name" value="7tm_classA_rhodopsin-like"/>
    <property type="match status" value="1"/>
</dbReference>
<keyword evidence="3 7" id="KW-0812">Transmembrane</keyword>
<evidence type="ECO:0000256" key="6">
    <source>
        <dbReference type="ARBA" id="ARBA00023170"/>
    </source>
</evidence>
<evidence type="ECO:0000256" key="7">
    <source>
        <dbReference type="SAM" id="Phobius"/>
    </source>
</evidence>
<dbReference type="Pfam" id="PF00001">
    <property type="entry name" value="7tm_1"/>
    <property type="match status" value="1"/>
</dbReference>
<feature type="transmembrane region" description="Helical" evidence="7">
    <location>
        <begin position="329"/>
        <end position="347"/>
    </location>
</feature>
<reference evidence="9" key="1">
    <citation type="submission" date="2021-02" db="EMBL/GenBank/DDBJ databases">
        <authorList>
            <person name="Nowell W R."/>
        </authorList>
    </citation>
    <scope>NUCLEOTIDE SEQUENCE</scope>
</reference>
<evidence type="ECO:0000256" key="4">
    <source>
        <dbReference type="ARBA" id="ARBA00022989"/>
    </source>
</evidence>
<feature type="transmembrane region" description="Helical" evidence="7">
    <location>
        <begin position="161"/>
        <end position="180"/>
    </location>
</feature>
<dbReference type="GO" id="GO:0005886">
    <property type="term" value="C:plasma membrane"/>
    <property type="evidence" value="ECO:0007669"/>
    <property type="project" value="UniProtKB-SubCell"/>
</dbReference>
<dbReference type="AlphaFoldDB" id="A0A815JKI2"/>
<feature type="transmembrane region" description="Helical" evidence="7">
    <location>
        <begin position="294"/>
        <end position="317"/>
    </location>
</feature>
<keyword evidence="2" id="KW-1003">Cell membrane</keyword>
<evidence type="ECO:0000256" key="5">
    <source>
        <dbReference type="ARBA" id="ARBA00023136"/>
    </source>
</evidence>
<keyword evidence="6" id="KW-0675">Receptor</keyword>
<evidence type="ECO:0000259" key="8">
    <source>
        <dbReference type="PROSITE" id="PS50262"/>
    </source>
</evidence>
<evidence type="ECO:0000313" key="10">
    <source>
        <dbReference type="Proteomes" id="UP000663889"/>
    </source>
</evidence>
<dbReference type="PANTHER" id="PTHR24241">
    <property type="entry name" value="NEUROPEPTIDE RECEPTOR-RELATED G-PROTEIN COUPLED RECEPTOR"/>
    <property type="match status" value="1"/>
</dbReference>
<feature type="transmembrane region" description="Helical" evidence="7">
    <location>
        <begin position="119"/>
        <end position="141"/>
    </location>
</feature>
<dbReference type="Gene3D" id="1.20.1070.10">
    <property type="entry name" value="Rhodopsin 7-helix transmembrane proteins"/>
    <property type="match status" value="1"/>
</dbReference>
<dbReference type="EMBL" id="CAJNOU010003291">
    <property type="protein sequence ID" value="CAF1382437.1"/>
    <property type="molecule type" value="Genomic_DNA"/>
</dbReference>
<keyword evidence="5 7" id="KW-0472">Membrane</keyword>
<gene>
    <name evidence="9" type="ORF">SEV965_LOCUS30486</name>
</gene>
<feature type="transmembrane region" description="Helical" evidence="7">
    <location>
        <begin position="80"/>
        <end position="107"/>
    </location>
</feature>
<dbReference type="GO" id="GO:0004930">
    <property type="term" value="F:G protein-coupled receptor activity"/>
    <property type="evidence" value="ECO:0007669"/>
    <property type="project" value="InterPro"/>
</dbReference>
<accession>A0A815JKI2</accession>
<evidence type="ECO:0000256" key="3">
    <source>
        <dbReference type="ARBA" id="ARBA00022692"/>
    </source>
</evidence>
<feature type="transmembrane region" description="Helical" evidence="7">
    <location>
        <begin position="201"/>
        <end position="219"/>
    </location>
</feature>
<name>A0A815JKI2_9BILA</name>
<dbReference type="SUPFAM" id="SSF81321">
    <property type="entry name" value="Family A G protein-coupled receptor-like"/>
    <property type="match status" value="1"/>
</dbReference>
<evidence type="ECO:0000313" key="9">
    <source>
        <dbReference type="EMBL" id="CAF1382437.1"/>
    </source>
</evidence>
<comment type="subcellular location">
    <subcellularLocation>
        <location evidence="1">Cell membrane</location>
        <topology evidence="1">Multi-pass membrane protein</topology>
    </subcellularLocation>
</comment>
<sequence length="367" mass="42157">MLGFSSVEPKVTQSNTPNVTWQHIWHLSETRDAFSGSSFVAIPNEILLRIFRFLSKMNTTLFIELEILIKNSTAPTNESWFIPFDLIITVTATFAIILALFFLFIIVIDKTCHTVPMILVANSCLSGLILACTTLSTSIFTLENDFKQVQYEDSLCAFRSYLGYVSSAVFNFSFLLQTLYRYVIVVYPTRLFWQSVRFQSLLICLTWFFAILCPILFIIKNEIIYDVDGQICHIPYRLSFSIIYGALINYIIPISITMLFYLKLVRHVYGMSKRITPANRLVRAQNELKMVQRIVTLIIILITLGVPFVVFITMSLFTNPPKYHTRIGYVFFNVSLALVMITLFQFTDPLKATAKKLINIRPNNITS</sequence>
<dbReference type="Proteomes" id="UP000663889">
    <property type="component" value="Unassembled WGS sequence"/>
</dbReference>
<protein>
    <recommendedName>
        <fullName evidence="8">G-protein coupled receptors family 1 profile domain-containing protein</fullName>
    </recommendedName>
</protein>
<evidence type="ECO:0000256" key="2">
    <source>
        <dbReference type="ARBA" id="ARBA00022475"/>
    </source>
</evidence>
<proteinExistence type="predicted"/>
<evidence type="ECO:0000256" key="1">
    <source>
        <dbReference type="ARBA" id="ARBA00004651"/>
    </source>
</evidence>
<dbReference type="InterPro" id="IPR000276">
    <property type="entry name" value="GPCR_Rhodpsn"/>
</dbReference>
<dbReference type="InterPro" id="IPR017452">
    <property type="entry name" value="GPCR_Rhodpsn_7TM"/>
</dbReference>
<comment type="caution">
    <text evidence="9">The sequence shown here is derived from an EMBL/GenBank/DDBJ whole genome shotgun (WGS) entry which is preliminary data.</text>
</comment>
<organism evidence="9 10">
    <name type="scientific">Rotaria sordida</name>
    <dbReference type="NCBI Taxonomy" id="392033"/>
    <lineage>
        <taxon>Eukaryota</taxon>
        <taxon>Metazoa</taxon>
        <taxon>Spiralia</taxon>
        <taxon>Gnathifera</taxon>
        <taxon>Rotifera</taxon>
        <taxon>Eurotatoria</taxon>
        <taxon>Bdelloidea</taxon>
        <taxon>Philodinida</taxon>
        <taxon>Philodinidae</taxon>
        <taxon>Rotaria</taxon>
    </lineage>
</organism>
<feature type="domain" description="G-protein coupled receptors family 1 profile" evidence="8">
    <location>
        <begin position="98"/>
        <end position="352"/>
    </location>
</feature>
<dbReference type="PROSITE" id="PS50262">
    <property type="entry name" value="G_PROTEIN_RECEP_F1_2"/>
    <property type="match status" value="1"/>
</dbReference>
<keyword evidence="4 7" id="KW-1133">Transmembrane helix</keyword>
<feature type="transmembrane region" description="Helical" evidence="7">
    <location>
        <begin position="239"/>
        <end position="262"/>
    </location>
</feature>